<accession>A0A9P4LHA8</accession>
<dbReference type="CDD" id="cd00024">
    <property type="entry name" value="CD_CSD"/>
    <property type="match status" value="1"/>
</dbReference>
<proteinExistence type="predicted"/>
<comment type="subunit">
    <text evidence="1">Component of the NuA4 histone acetyltransferase complex.</text>
</comment>
<protein>
    <recommendedName>
        <fullName evidence="2">Chromo domain-containing protein</fullName>
    </recommendedName>
</protein>
<name>A0A9P4LHA8_9PLEO</name>
<dbReference type="InterPro" id="IPR016197">
    <property type="entry name" value="Chromo-like_dom_sf"/>
</dbReference>
<feature type="non-terminal residue" evidence="3">
    <location>
        <position position="73"/>
    </location>
</feature>
<organism evidence="3 4">
    <name type="scientific">Setomelanomma holmii</name>
    <dbReference type="NCBI Taxonomy" id="210430"/>
    <lineage>
        <taxon>Eukaryota</taxon>
        <taxon>Fungi</taxon>
        <taxon>Dikarya</taxon>
        <taxon>Ascomycota</taxon>
        <taxon>Pezizomycotina</taxon>
        <taxon>Dothideomycetes</taxon>
        <taxon>Pleosporomycetidae</taxon>
        <taxon>Pleosporales</taxon>
        <taxon>Pleosporineae</taxon>
        <taxon>Phaeosphaeriaceae</taxon>
        <taxon>Setomelanomma</taxon>
    </lineage>
</organism>
<evidence type="ECO:0000313" key="3">
    <source>
        <dbReference type="EMBL" id="KAF2025020.1"/>
    </source>
</evidence>
<feature type="domain" description="Chromo" evidence="2">
    <location>
        <begin position="4"/>
        <end position="62"/>
    </location>
</feature>
<reference evidence="3" key="1">
    <citation type="journal article" date="2020" name="Stud. Mycol.">
        <title>101 Dothideomycetes genomes: a test case for predicting lifestyles and emergence of pathogens.</title>
        <authorList>
            <person name="Haridas S."/>
            <person name="Albert R."/>
            <person name="Binder M."/>
            <person name="Bloem J."/>
            <person name="Labutti K."/>
            <person name="Salamov A."/>
            <person name="Andreopoulos B."/>
            <person name="Baker S."/>
            <person name="Barry K."/>
            <person name="Bills G."/>
            <person name="Bluhm B."/>
            <person name="Cannon C."/>
            <person name="Castanera R."/>
            <person name="Culley D."/>
            <person name="Daum C."/>
            <person name="Ezra D."/>
            <person name="Gonzalez J."/>
            <person name="Henrissat B."/>
            <person name="Kuo A."/>
            <person name="Liang C."/>
            <person name="Lipzen A."/>
            <person name="Lutzoni F."/>
            <person name="Magnuson J."/>
            <person name="Mondo S."/>
            <person name="Nolan M."/>
            <person name="Ohm R."/>
            <person name="Pangilinan J."/>
            <person name="Park H.-J."/>
            <person name="Ramirez L."/>
            <person name="Alfaro M."/>
            <person name="Sun H."/>
            <person name="Tritt A."/>
            <person name="Yoshinaga Y."/>
            <person name="Zwiers L.-H."/>
            <person name="Turgeon B."/>
            <person name="Goodwin S."/>
            <person name="Spatafora J."/>
            <person name="Crous P."/>
            <person name="Grigoriev I."/>
        </authorList>
    </citation>
    <scope>NUCLEOTIDE SEQUENCE</scope>
    <source>
        <strain evidence="3">CBS 110217</strain>
    </source>
</reference>
<dbReference type="OrthoDB" id="3792359at2759"/>
<dbReference type="EMBL" id="ML978277">
    <property type="protein sequence ID" value="KAF2025020.1"/>
    <property type="molecule type" value="Genomic_DNA"/>
</dbReference>
<dbReference type="SUPFAM" id="SSF54160">
    <property type="entry name" value="Chromo domain-like"/>
    <property type="match status" value="1"/>
</dbReference>
<evidence type="ECO:0000259" key="2">
    <source>
        <dbReference type="PROSITE" id="PS50013"/>
    </source>
</evidence>
<dbReference type="AlphaFoldDB" id="A0A9P4LHA8"/>
<comment type="caution">
    <text evidence="3">The sequence shown here is derived from an EMBL/GenBank/DDBJ whole genome shotgun (WGS) entry which is preliminary data.</text>
</comment>
<gene>
    <name evidence="3" type="ORF">EK21DRAFT_19207</name>
</gene>
<dbReference type="GO" id="GO:0006338">
    <property type="term" value="P:chromatin remodeling"/>
    <property type="evidence" value="ECO:0007669"/>
    <property type="project" value="UniProtKB-ARBA"/>
</dbReference>
<sequence>DDEYEVERILESRINRRRLQYHTKWVGYEDNWSGTMRLTFKSSPYSLRDFHTTNPTQPGPPERLWMWAQCWGE</sequence>
<feature type="non-terminal residue" evidence="3">
    <location>
        <position position="1"/>
    </location>
</feature>
<dbReference type="PROSITE" id="PS50013">
    <property type="entry name" value="CHROMO_2"/>
    <property type="match status" value="1"/>
</dbReference>
<dbReference type="InterPro" id="IPR000953">
    <property type="entry name" value="Chromo/chromo_shadow_dom"/>
</dbReference>
<keyword evidence="4" id="KW-1185">Reference proteome</keyword>
<evidence type="ECO:0000313" key="4">
    <source>
        <dbReference type="Proteomes" id="UP000799777"/>
    </source>
</evidence>
<dbReference type="Gene3D" id="2.40.50.40">
    <property type="match status" value="1"/>
</dbReference>
<evidence type="ECO:0000256" key="1">
    <source>
        <dbReference type="ARBA" id="ARBA00011353"/>
    </source>
</evidence>
<dbReference type="Proteomes" id="UP000799777">
    <property type="component" value="Unassembled WGS sequence"/>
</dbReference>